<dbReference type="AlphaFoldDB" id="A0A443NRR8"/>
<dbReference type="SUPFAM" id="SSF46689">
    <property type="entry name" value="Homeodomain-like"/>
    <property type="match status" value="1"/>
</dbReference>
<dbReference type="InterPro" id="IPR006447">
    <property type="entry name" value="Myb_dom_plants"/>
</dbReference>
<dbReference type="PANTHER" id="PTHR31499:SF80">
    <property type="entry name" value="HTH MYB-TYPE DOMAIN-CONTAINING PROTEIN"/>
    <property type="match status" value="1"/>
</dbReference>
<dbReference type="STRING" id="337451.A0A443NRR8"/>
<dbReference type="PROSITE" id="PS51294">
    <property type="entry name" value="HTH_MYB"/>
    <property type="match status" value="1"/>
</dbReference>
<evidence type="ECO:0000256" key="4">
    <source>
        <dbReference type="SAM" id="MobiDB-lite"/>
    </source>
</evidence>
<dbReference type="EMBL" id="QPKB01000003">
    <property type="protein sequence ID" value="RWR81192.1"/>
    <property type="molecule type" value="Genomic_DNA"/>
</dbReference>
<feature type="compositionally biased region" description="Polar residues" evidence="4">
    <location>
        <begin position="228"/>
        <end position="248"/>
    </location>
</feature>
<dbReference type="Proteomes" id="UP000283530">
    <property type="component" value="Unassembled WGS sequence"/>
</dbReference>
<dbReference type="FunFam" id="1.10.10.60:FF:000002">
    <property type="entry name" value="Myb family transcription factor"/>
    <property type="match status" value="1"/>
</dbReference>
<dbReference type="GO" id="GO:0003677">
    <property type="term" value="F:DNA binding"/>
    <property type="evidence" value="ECO:0007669"/>
    <property type="project" value="InterPro"/>
</dbReference>
<proteinExistence type="predicted"/>
<protein>
    <submittedName>
        <fullName evidence="6">SANT/Myb domain-containing protein</fullName>
    </submittedName>
</protein>
<feature type="domain" description="HTH myb-type" evidence="5">
    <location>
        <begin position="263"/>
        <end position="323"/>
    </location>
</feature>
<evidence type="ECO:0000256" key="3">
    <source>
        <dbReference type="ARBA" id="ARBA00023242"/>
    </source>
</evidence>
<dbReference type="Pfam" id="PF00249">
    <property type="entry name" value="Myb_DNA-binding"/>
    <property type="match status" value="1"/>
</dbReference>
<keyword evidence="3" id="KW-0539">Nucleus</keyword>
<comment type="caution">
    <text evidence="6">The sequence shown here is derived from an EMBL/GenBank/DDBJ whole genome shotgun (WGS) entry which is preliminary data.</text>
</comment>
<evidence type="ECO:0000256" key="1">
    <source>
        <dbReference type="ARBA" id="ARBA00023015"/>
    </source>
</evidence>
<evidence type="ECO:0000313" key="6">
    <source>
        <dbReference type="EMBL" id="RWR81192.1"/>
    </source>
</evidence>
<dbReference type="Gene3D" id="1.10.10.60">
    <property type="entry name" value="Homeodomain-like"/>
    <property type="match status" value="1"/>
</dbReference>
<dbReference type="InterPro" id="IPR009057">
    <property type="entry name" value="Homeodomain-like_sf"/>
</dbReference>
<name>A0A443NRR8_9MAGN</name>
<sequence>MIDVAEDTEKGMEVRPASTLHRSDMKHLSNLGVSSVKSSSLPVLPVPVEETYPSLPDSQQVSLERELRADVMAPHTSPVSNSYVVGNLFSSASGFSSDLHFSSSSTQGRHLRNGPFISQSSNREISFPVTHSSHSGLFQSATSSGYTQENEDWCTDALQGFLDFSDDVSIPNSAVHTSHGVSFEDHTKQSDWHEWTDQLITNGNTLDANWNDLNANVTEPELEKADKPSSNFLVPQPPTHQQMTNNSGEACPVAGPSSSVIAAPTKSRMRWTPELHECFVEAVNQLGGSERATPKGVLKLMNVEGLTIYHVKSHLQKYRTARYRPDSSEGSAEKKISPLEEMSSLDLKNRVDITEALRVQMEVQKQLHEQLESQRKLQLRIEEQGRYILMMFEKQNMAGGDKLPSEPNQSPTKAETSEKVHVTVNNDTNDAKKAGESSSQQLADAQKMPETTTSLDPETTDTSGSHSPATKRARKS</sequence>
<evidence type="ECO:0000256" key="2">
    <source>
        <dbReference type="ARBA" id="ARBA00023163"/>
    </source>
</evidence>
<feature type="region of interest" description="Disordered" evidence="4">
    <location>
        <begin position="398"/>
        <end position="476"/>
    </location>
</feature>
<keyword evidence="7" id="KW-1185">Reference proteome</keyword>
<gene>
    <name evidence="6" type="ORF">CKAN_00986400</name>
</gene>
<evidence type="ECO:0000313" key="7">
    <source>
        <dbReference type="Proteomes" id="UP000283530"/>
    </source>
</evidence>
<evidence type="ECO:0000259" key="5">
    <source>
        <dbReference type="PROSITE" id="PS51294"/>
    </source>
</evidence>
<organism evidence="6 7">
    <name type="scientific">Cinnamomum micranthum f. kanehirae</name>
    <dbReference type="NCBI Taxonomy" id="337451"/>
    <lineage>
        <taxon>Eukaryota</taxon>
        <taxon>Viridiplantae</taxon>
        <taxon>Streptophyta</taxon>
        <taxon>Embryophyta</taxon>
        <taxon>Tracheophyta</taxon>
        <taxon>Spermatophyta</taxon>
        <taxon>Magnoliopsida</taxon>
        <taxon>Magnoliidae</taxon>
        <taxon>Laurales</taxon>
        <taxon>Lauraceae</taxon>
        <taxon>Cinnamomum</taxon>
    </lineage>
</organism>
<feature type="compositionally biased region" description="Low complexity" evidence="4">
    <location>
        <begin position="449"/>
        <end position="463"/>
    </location>
</feature>
<dbReference type="PANTHER" id="PTHR31499">
    <property type="entry name" value="MYB FAMILY TRANSCRIPTION FACTOR PHL11"/>
    <property type="match status" value="1"/>
</dbReference>
<feature type="region of interest" description="Disordered" evidence="4">
    <location>
        <begin position="222"/>
        <end position="256"/>
    </location>
</feature>
<dbReference type="InterPro" id="IPR046955">
    <property type="entry name" value="PHR1-like"/>
</dbReference>
<dbReference type="OrthoDB" id="551907at2759"/>
<dbReference type="Pfam" id="PF14379">
    <property type="entry name" value="Myb_CC_LHEQLE"/>
    <property type="match status" value="1"/>
</dbReference>
<dbReference type="GO" id="GO:0003700">
    <property type="term" value="F:DNA-binding transcription factor activity"/>
    <property type="evidence" value="ECO:0007669"/>
    <property type="project" value="InterPro"/>
</dbReference>
<keyword evidence="2" id="KW-0804">Transcription</keyword>
<dbReference type="InterPro" id="IPR017930">
    <property type="entry name" value="Myb_dom"/>
</dbReference>
<keyword evidence="1" id="KW-0805">Transcription regulation</keyword>
<accession>A0A443NRR8</accession>
<dbReference type="InterPro" id="IPR025756">
    <property type="entry name" value="Myb_CC_LHEQLE"/>
</dbReference>
<reference evidence="6 7" key="1">
    <citation type="journal article" date="2019" name="Nat. Plants">
        <title>Stout camphor tree genome fills gaps in understanding of flowering plant genome evolution.</title>
        <authorList>
            <person name="Chaw S.M."/>
            <person name="Liu Y.C."/>
            <person name="Wu Y.W."/>
            <person name="Wang H.Y."/>
            <person name="Lin C.I."/>
            <person name="Wu C.S."/>
            <person name="Ke H.M."/>
            <person name="Chang L.Y."/>
            <person name="Hsu C.Y."/>
            <person name="Yang H.T."/>
            <person name="Sudianto E."/>
            <person name="Hsu M.H."/>
            <person name="Wu K.P."/>
            <person name="Wang L.N."/>
            <person name="Leebens-Mack J.H."/>
            <person name="Tsai I.J."/>
        </authorList>
    </citation>
    <scope>NUCLEOTIDE SEQUENCE [LARGE SCALE GENOMIC DNA]</scope>
    <source>
        <strain evidence="7">cv. Chaw 1501</strain>
        <tissue evidence="6">Young leaves</tissue>
    </source>
</reference>
<dbReference type="NCBIfam" id="TIGR01557">
    <property type="entry name" value="myb_SHAQKYF"/>
    <property type="match status" value="1"/>
</dbReference>
<dbReference type="InterPro" id="IPR001005">
    <property type="entry name" value="SANT/Myb"/>
</dbReference>